<dbReference type="PANTHER" id="PTHR12558">
    <property type="entry name" value="CELL DIVISION CYCLE 16,23,27"/>
    <property type="match status" value="1"/>
</dbReference>
<dbReference type="Pfam" id="PF13414">
    <property type="entry name" value="TPR_11"/>
    <property type="match status" value="1"/>
</dbReference>
<comment type="caution">
    <text evidence="3">The sequence shown here is derived from an EMBL/GenBank/DDBJ whole genome shotgun (WGS) entry which is preliminary data.</text>
</comment>
<keyword evidence="4" id="KW-1185">Reference proteome</keyword>
<dbReference type="InterPro" id="IPR019734">
    <property type="entry name" value="TPR_rpt"/>
</dbReference>
<proteinExistence type="predicted"/>
<dbReference type="PROSITE" id="PS50293">
    <property type="entry name" value="TPR_REGION"/>
    <property type="match status" value="1"/>
</dbReference>
<dbReference type="EMBL" id="JALKII010000001">
    <property type="protein sequence ID" value="MCK0536633.1"/>
    <property type="molecule type" value="Genomic_DNA"/>
</dbReference>
<accession>A0ABT0E488</accession>
<dbReference type="Proteomes" id="UP001165524">
    <property type="component" value="Unassembled WGS sequence"/>
</dbReference>
<feature type="repeat" description="TPR" evidence="1">
    <location>
        <begin position="147"/>
        <end position="180"/>
    </location>
</feature>
<evidence type="ECO:0000256" key="1">
    <source>
        <dbReference type="PROSITE-ProRule" id="PRU00339"/>
    </source>
</evidence>
<organism evidence="3 4">
    <name type="scientific">Alcanivorax quisquiliarum</name>
    <dbReference type="NCBI Taxonomy" id="2933565"/>
    <lineage>
        <taxon>Bacteria</taxon>
        <taxon>Pseudomonadati</taxon>
        <taxon>Pseudomonadota</taxon>
        <taxon>Gammaproteobacteria</taxon>
        <taxon>Oceanospirillales</taxon>
        <taxon>Alcanivoracaceae</taxon>
        <taxon>Alcanivorax</taxon>
    </lineage>
</organism>
<dbReference type="Gene3D" id="1.25.40.10">
    <property type="entry name" value="Tetratricopeptide repeat domain"/>
    <property type="match status" value="2"/>
</dbReference>
<name>A0ABT0E488_9GAMM</name>
<dbReference type="PROSITE" id="PS50005">
    <property type="entry name" value="TPR"/>
    <property type="match status" value="1"/>
</dbReference>
<feature type="chain" id="PRO_5045052193" evidence="2">
    <location>
        <begin position="28"/>
        <end position="242"/>
    </location>
</feature>
<gene>
    <name evidence="3" type="ORF">MU846_02830</name>
</gene>
<evidence type="ECO:0000256" key="2">
    <source>
        <dbReference type="SAM" id="SignalP"/>
    </source>
</evidence>
<keyword evidence="1" id="KW-0802">TPR repeat</keyword>
<sequence length="242" mass="26786">MSTSFTDKLCQLGRYPLLALLAAVLLAGCTSTPSQLTRPEASVSRYAEQRAGGVVTDSDAIHVPPVPHAPAAAIMAEAALQDYALALHAMHQGRDDEALTLLHQLAERYPLLSGPWVNIGLIQLRRQQFAEAEHSLHAALATNSRNPYAHNALGLALREQGRFDEARVHYQHAIELDPRYARAHFNLGVLAELYQQQPAEALHHFRHYQALQKQPDQAVANWIADLERRVSTYPAVATEDTQ</sequence>
<reference evidence="3" key="1">
    <citation type="submission" date="2022-04" db="EMBL/GenBank/DDBJ databases">
        <title>Alcanivorax sp. CY1518 draft genome sequence.</title>
        <authorList>
            <person name="Zhao G."/>
            <person name="An M."/>
        </authorList>
    </citation>
    <scope>NUCLEOTIDE SEQUENCE</scope>
    <source>
        <strain evidence="3">CY1518</strain>
    </source>
</reference>
<dbReference type="Pfam" id="PF13174">
    <property type="entry name" value="TPR_6"/>
    <property type="match status" value="1"/>
</dbReference>
<dbReference type="SMART" id="SM00028">
    <property type="entry name" value="TPR"/>
    <property type="match status" value="3"/>
</dbReference>
<dbReference type="SUPFAM" id="SSF48452">
    <property type="entry name" value="TPR-like"/>
    <property type="match status" value="1"/>
</dbReference>
<dbReference type="PANTHER" id="PTHR12558:SF13">
    <property type="entry name" value="CELL DIVISION CYCLE PROTEIN 27 HOMOLOG"/>
    <property type="match status" value="1"/>
</dbReference>
<dbReference type="RefSeq" id="WP_246948110.1">
    <property type="nucleotide sequence ID" value="NZ_JALKII010000001.1"/>
</dbReference>
<feature type="signal peptide" evidence="2">
    <location>
        <begin position="1"/>
        <end position="27"/>
    </location>
</feature>
<evidence type="ECO:0000313" key="3">
    <source>
        <dbReference type="EMBL" id="MCK0536633.1"/>
    </source>
</evidence>
<dbReference type="InterPro" id="IPR011990">
    <property type="entry name" value="TPR-like_helical_dom_sf"/>
</dbReference>
<keyword evidence="2" id="KW-0732">Signal</keyword>
<protein>
    <submittedName>
        <fullName evidence="3">Tetratricopeptide repeat protein</fullName>
    </submittedName>
</protein>
<evidence type="ECO:0000313" key="4">
    <source>
        <dbReference type="Proteomes" id="UP001165524"/>
    </source>
</evidence>